<dbReference type="AlphaFoldDB" id="A0A401PY91"/>
<dbReference type="PANTHER" id="PTHR19446">
    <property type="entry name" value="REVERSE TRANSCRIPTASES"/>
    <property type="match status" value="1"/>
</dbReference>
<evidence type="ECO:0000313" key="1">
    <source>
        <dbReference type="EMBL" id="GCB78092.1"/>
    </source>
</evidence>
<keyword evidence="2" id="KW-1185">Reference proteome</keyword>
<dbReference type="OMA" id="INCESPS"/>
<reference evidence="1 2" key="1">
    <citation type="journal article" date="2018" name="Nat. Ecol. Evol.">
        <title>Shark genomes provide insights into elasmobranch evolution and the origin of vertebrates.</title>
        <authorList>
            <person name="Hara Y"/>
            <person name="Yamaguchi K"/>
            <person name="Onimaru K"/>
            <person name="Kadota M"/>
            <person name="Koyanagi M"/>
            <person name="Keeley SD"/>
            <person name="Tatsumi K"/>
            <person name="Tanaka K"/>
            <person name="Motone F"/>
            <person name="Kageyama Y"/>
            <person name="Nozu R"/>
            <person name="Adachi N"/>
            <person name="Nishimura O"/>
            <person name="Nakagawa R"/>
            <person name="Tanegashima C"/>
            <person name="Kiyatake I"/>
            <person name="Matsumoto R"/>
            <person name="Murakumo K"/>
            <person name="Nishida K"/>
            <person name="Terakita A"/>
            <person name="Kuratani S"/>
            <person name="Sato K"/>
            <person name="Hyodo S Kuraku.S."/>
        </authorList>
    </citation>
    <scope>NUCLEOTIDE SEQUENCE [LARGE SCALE GENOMIC DNA]</scope>
</reference>
<dbReference type="STRING" id="75743.A0A401PY91"/>
<sequence>MKTFYETTQQISGKLKLTNAKIRDLDGKSLTFIKDQLKHWAERFNHILKRPPPTESADIQASENILDINCESPSKTEIRKAISSLKCGKSAVPDNKAAEAHKVGISILVDMLSGFLRKMEKERIPSDWKEGYVVKLPKKADLNLRKNYRGLMLLSVPGKVLYHIILDRMKGAVEDILRDNQAKFHHGRSCVNQIATLQITIEQSLEWNSLIYINL</sequence>
<evidence type="ECO:0000313" key="2">
    <source>
        <dbReference type="Proteomes" id="UP000288216"/>
    </source>
</evidence>
<dbReference type="EMBL" id="BFAA01010384">
    <property type="protein sequence ID" value="GCB78092.1"/>
    <property type="molecule type" value="Genomic_DNA"/>
</dbReference>
<protein>
    <recommendedName>
        <fullName evidence="3">Reverse transcriptase domain-containing protein</fullName>
    </recommendedName>
</protein>
<comment type="caution">
    <text evidence="1">The sequence shown here is derived from an EMBL/GenBank/DDBJ whole genome shotgun (WGS) entry which is preliminary data.</text>
</comment>
<evidence type="ECO:0008006" key="3">
    <source>
        <dbReference type="Google" id="ProtNLM"/>
    </source>
</evidence>
<accession>A0A401PY91</accession>
<name>A0A401PY91_SCYTO</name>
<organism evidence="1 2">
    <name type="scientific">Scyliorhinus torazame</name>
    <name type="common">Cloudy catshark</name>
    <name type="synonym">Catulus torazame</name>
    <dbReference type="NCBI Taxonomy" id="75743"/>
    <lineage>
        <taxon>Eukaryota</taxon>
        <taxon>Metazoa</taxon>
        <taxon>Chordata</taxon>
        <taxon>Craniata</taxon>
        <taxon>Vertebrata</taxon>
        <taxon>Chondrichthyes</taxon>
        <taxon>Elasmobranchii</taxon>
        <taxon>Galeomorphii</taxon>
        <taxon>Galeoidea</taxon>
        <taxon>Carcharhiniformes</taxon>
        <taxon>Scyliorhinidae</taxon>
        <taxon>Scyliorhinus</taxon>
    </lineage>
</organism>
<dbReference type="OrthoDB" id="410381at2759"/>
<dbReference type="Proteomes" id="UP000288216">
    <property type="component" value="Unassembled WGS sequence"/>
</dbReference>
<proteinExistence type="predicted"/>
<gene>
    <name evidence="1" type="ORF">scyTo_0016784</name>
</gene>